<sequence>MNVEIDEIEHAIPWDLGPAPESEGHTVAELLPPGHECYLRLFHPFVPWELECSVEPVEPRTTWGALAALAGLELTPTTTWKLLEPALPDDGERRPWTVWDGDIEVSTAKDLFGILGVNSTGPYFFEFGLAAVISADDHRPHLYRSPSIEGRHAAAQRIRHRGAGWVNTPSLAWDQAQTWITCSDHDLTSTYIASTERVGQQLLDHPDLETVEVQRTTRIDDWAHEQEGGPPGQTT</sequence>
<evidence type="ECO:0000313" key="1">
    <source>
        <dbReference type="EMBL" id="WCO67255.1"/>
    </source>
</evidence>
<protein>
    <submittedName>
        <fullName evidence="1">Uncharacterized protein</fullName>
    </submittedName>
</protein>
<proteinExistence type="predicted"/>
<gene>
    <name evidence="1" type="ORF">PO878_00780</name>
</gene>
<dbReference type="AlphaFoldDB" id="A0AAF0BVY9"/>
<keyword evidence="2" id="KW-1185">Reference proteome</keyword>
<dbReference type="Proteomes" id="UP001216390">
    <property type="component" value="Chromosome"/>
</dbReference>
<reference evidence="1" key="1">
    <citation type="submission" date="2023-01" db="EMBL/GenBank/DDBJ databases">
        <title>The diversity of Class Acidimicrobiia in South China Sea sediment environments and the proposal of Iamia marina sp. nov., a novel species of the genus Iamia.</title>
        <authorList>
            <person name="He Y."/>
            <person name="Tian X."/>
        </authorList>
    </citation>
    <scope>NUCLEOTIDE SEQUENCE</scope>
    <source>
        <strain evidence="1">DSM 19957</strain>
    </source>
</reference>
<name>A0AAF0BVY9_9ACTN</name>
<dbReference type="EMBL" id="CP116942">
    <property type="protein sequence ID" value="WCO67255.1"/>
    <property type="molecule type" value="Genomic_DNA"/>
</dbReference>
<evidence type="ECO:0000313" key="2">
    <source>
        <dbReference type="Proteomes" id="UP001216390"/>
    </source>
</evidence>
<dbReference type="KEGG" id="ima:PO878_00780"/>
<organism evidence="1 2">
    <name type="scientific">Iamia majanohamensis</name>
    <dbReference type="NCBI Taxonomy" id="467976"/>
    <lineage>
        <taxon>Bacteria</taxon>
        <taxon>Bacillati</taxon>
        <taxon>Actinomycetota</taxon>
        <taxon>Acidimicrobiia</taxon>
        <taxon>Acidimicrobiales</taxon>
        <taxon>Iamiaceae</taxon>
        <taxon>Iamia</taxon>
    </lineage>
</organism>
<accession>A0AAF0BVY9</accession>
<dbReference type="RefSeq" id="WP_272736777.1">
    <property type="nucleotide sequence ID" value="NZ_CP116942.1"/>
</dbReference>